<reference evidence="1 2" key="1">
    <citation type="submission" date="2020-08" db="EMBL/GenBank/DDBJ databases">
        <title>Genomic Encyclopedia of Type Strains, Phase IV (KMG-IV): sequencing the most valuable type-strain genomes for metagenomic binning, comparative biology and taxonomic classification.</title>
        <authorList>
            <person name="Goeker M."/>
        </authorList>
    </citation>
    <scope>NUCLEOTIDE SEQUENCE [LARGE SCALE GENOMIC DNA]</scope>
    <source>
        <strain evidence="1 2">DSM 100774</strain>
    </source>
</reference>
<dbReference type="EMBL" id="JACIEF010000003">
    <property type="protein sequence ID" value="MBB4109184.1"/>
    <property type="molecule type" value="Genomic_DNA"/>
</dbReference>
<dbReference type="AlphaFoldDB" id="A0A7W6KCG2"/>
<sequence length="42" mass="5090">MVNHYESPYLIHKLIMVNKTTEQVRADLSLFTEKVHNWLYAR</sequence>
<evidence type="ECO:0000313" key="2">
    <source>
        <dbReference type="Proteomes" id="UP000532273"/>
    </source>
</evidence>
<comment type="caution">
    <text evidence="1">The sequence shown here is derived from an EMBL/GenBank/DDBJ whole genome shotgun (WGS) entry which is preliminary data.</text>
</comment>
<protein>
    <submittedName>
        <fullName evidence="1">Uncharacterized protein</fullName>
    </submittedName>
</protein>
<accession>A0A7W6KCG2</accession>
<evidence type="ECO:0000313" key="1">
    <source>
        <dbReference type="EMBL" id="MBB4109184.1"/>
    </source>
</evidence>
<gene>
    <name evidence="1" type="ORF">GGQ60_003193</name>
</gene>
<name>A0A7W6KCG2_9SPHI</name>
<proteinExistence type="predicted"/>
<organism evidence="1 2">
    <name type="scientific">Pedobacter zeae</name>
    <dbReference type="NCBI Taxonomy" id="1737356"/>
    <lineage>
        <taxon>Bacteria</taxon>
        <taxon>Pseudomonadati</taxon>
        <taxon>Bacteroidota</taxon>
        <taxon>Sphingobacteriia</taxon>
        <taxon>Sphingobacteriales</taxon>
        <taxon>Sphingobacteriaceae</taxon>
        <taxon>Pedobacter</taxon>
    </lineage>
</organism>
<dbReference type="Proteomes" id="UP000532273">
    <property type="component" value="Unassembled WGS sequence"/>
</dbReference>